<gene>
    <name evidence="5" type="ORF">Z051_10190</name>
</gene>
<dbReference type="InterPro" id="IPR041522">
    <property type="entry name" value="CdaR_GGDEF"/>
</dbReference>
<evidence type="ECO:0000313" key="5">
    <source>
        <dbReference type="EMBL" id="KOS56322.1"/>
    </source>
</evidence>
<dbReference type="Proteomes" id="UP000037712">
    <property type="component" value="Unassembled WGS sequence"/>
</dbReference>
<accession>A0A0M8PNJ4</accession>
<evidence type="ECO:0000259" key="4">
    <source>
        <dbReference type="Pfam" id="PF17853"/>
    </source>
</evidence>
<dbReference type="Pfam" id="PF17853">
    <property type="entry name" value="GGDEF_2"/>
    <property type="match status" value="1"/>
</dbReference>
<dbReference type="PANTHER" id="PTHR33744">
    <property type="entry name" value="CARBOHYDRATE DIACID REGULATOR"/>
    <property type="match status" value="1"/>
</dbReference>
<evidence type="ECO:0000259" key="2">
    <source>
        <dbReference type="Pfam" id="PF13556"/>
    </source>
</evidence>
<comment type="caution">
    <text evidence="5">The sequence shown here is derived from an EMBL/GenBank/DDBJ whole genome shotgun (WGS) entry which is preliminary data.</text>
</comment>
<evidence type="ECO:0000256" key="1">
    <source>
        <dbReference type="ARBA" id="ARBA00006754"/>
    </source>
</evidence>
<dbReference type="InterPro" id="IPR042070">
    <property type="entry name" value="PucR_C-HTH_sf"/>
</dbReference>
<dbReference type="Gene3D" id="1.10.10.2840">
    <property type="entry name" value="PucR C-terminal helix-turn-helix domain"/>
    <property type="match status" value="1"/>
</dbReference>
<feature type="domain" description="CdaR GGDEF-like" evidence="4">
    <location>
        <begin position="197"/>
        <end position="307"/>
    </location>
</feature>
<comment type="similarity">
    <text evidence="1">Belongs to the CdaR family.</text>
</comment>
<dbReference type="InterPro" id="IPR025751">
    <property type="entry name" value="RsbRD_N_dom"/>
</dbReference>
<dbReference type="Pfam" id="PF14361">
    <property type="entry name" value="RsbRD_N"/>
    <property type="match status" value="1"/>
</dbReference>
<name>A0A0M8PNJ4_RHORH</name>
<protein>
    <submittedName>
        <fullName evidence="5">Polyketide synthase regulator</fullName>
    </submittedName>
</protein>
<evidence type="ECO:0000259" key="3">
    <source>
        <dbReference type="Pfam" id="PF14361"/>
    </source>
</evidence>
<proteinExistence type="inferred from homology"/>
<feature type="domain" description="PucR C-terminal helix-turn-helix" evidence="2">
    <location>
        <begin position="364"/>
        <end position="420"/>
    </location>
</feature>
<sequence length="442" mass="48534">MHEAPAQGSTRSTAAPTAEVRQLVALVGDRLQRRFGELVESMNAAIEGTIEDLGDPELTDMLHASVEGNVATILHMIRNDIPLEHVQPITAASEYAIRLARHGVPAAVLRRAYHIGSDDMLNRMFEEIQQIDCSPDLKLELLHHLAGWMHSYVDWIARVVLDAHEKERHTLLQQSENETFVLVERLLAGRSVDAGDFAGKTGYRLDRMHVGGIVWIEGTHQGADQTDVLSTFAGSLASTFGATSGPLFVPVDRRTAWVWITTAPERLSIDVSRLQPAVQRIPGVRVSLGEPAAGVGGFRRTHEQAGAVRIVASTASTRHGRAVFYGDDGMAITALLARDLPSTRRWVSEVLGPLAADTPAAERLRETVRVYVHTGGSYVQASEELVLHRNTIKYRLQKAEEERGRPLSDGRLDLELALHVCHVLGRAVLLPRTAHGARPTRT</sequence>
<dbReference type="EMBL" id="AZYO01000020">
    <property type="protein sequence ID" value="KOS56322.1"/>
    <property type="molecule type" value="Genomic_DNA"/>
</dbReference>
<organism evidence="5 6">
    <name type="scientific">Rhodococcus rhodochrous KG-21</name>
    <dbReference type="NCBI Taxonomy" id="1441923"/>
    <lineage>
        <taxon>Bacteria</taxon>
        <taxon>Bacillati</taxon>
        <taxon>Actinomycetota</taxon>
        <taxon>Actinomycetes</taxon>
        <taxon>Mycobacteriales</taxon>
        <taxon>Nocardiaceae</taxon>
        <taxon>Rhodococcus</taxon>
    </lineage>
</organism>
<dbReference type="InterPro" id="IPR051448">
    <property type="entry name" value="CdaR-like_regulators"/>
</dbReference>
<evidence type="ECO:0000313" key="6">
    <source>
        <dbReference type="Proteomes" id="UP000037712"/>
    </source>
</evidence>
<reference evidence="6" key="2">
    <citation type="submission" date="2015-01" db="EMBL/GenBank/DDBJ databases">
        <title>Draft genome sequence of potential hydrocarbon metabolising strain of Rhodococcus rhodochrous.</title>
        <authorList>
            <person name="Aggarwal R.K."/>
            <person name="Dawar C."/>
        </authorList>
    </citation>
    <scope>NUCLEOTIDE SEQUENCE [LARGE SCALE GENOMIC DNA]</scope>
    <source>
        <strain evidence="6">KG-21</strain>
    </source>
</reference>
<dbReference type="PATRIC" id="fig|1441923.3.peg.2255"/>
<dbReference type="AlphaFoldDB" id="A0A0M8PNJ4"/>
<dbReference type="InterPro" id="IPR025736">
    <property type="entry name" value="PucR_C-HTH_dom"/>
</dbReference>
<dbReference type="PANTHER" id="PTHR33744:SF1">
    <property type="entry name" value="DNA-BINDING TRANSCRIPTIONAL ACTIVATOR ADER"/>
    <property type="match status" value="1"/>
</dbReference>
<feature type="domain" description="RsbT co-antagonist protein RsbRD N-terminal" evidence="3">
    <location>
        <begin position="37"/>
        <end position="177"/>
    </location>
</feature>
<dbReference type="Pfam" id="PF13556">
    <property type="entry name" value="HTH_30"/>
    <property type="match status" value="1"/>
</dbReference>
<reference evidence="5 6" key="1">
    <citation type="journal article" date="2015" name="Genome Announc.">
        <title>Draft Genome Sequence of Rhodococcus rhodochrous Strain KG-21, a Soil Isolate from Oil Fields of Krishna-Godavari Basin, India.</title>
        <authorList>
            <person name="Dawar C."/>
            <person name="Aggarwal R.K."/>
        </authorList>
    </citation>
    <scope>NUCLEOTIDE SEQUENCE [LARGE SCALE GENOMIC DNA]</scope>
    <source>
        <strain evidence="5 6">KG-21</strain>
    </source>
</reference>
<dbReference type="RefSeq" id="WP_054372578.1">
    <property type="nucleotide sequence ID" value="NZ_AZYO01000020.1"/>
</dbReference>